<evidence type="ECO:0000313" key="3">
    <source>
        <dbReference type="RefSeq" id="XP_024875407.1"/>
    </source>
</evidence>
<accession>A0A6J1PZS7</accession>
<keyword evidence="2" id="KW-1185">Reference proteome</keyword>
<protein>
    <submittedName>
        <fullName evidence="3">Uncharacterized protein LOC112456864</fullName>
    </submittedName>
</protein>
<dbReference type="AlphaFoldDB" id="A0A6J1PZS7"/>
<dbReference type="RefSeq" id="XP_024875407.1">
    <property type="nucleotide sequence ID" value="XM_025019639.1"/>
</dbReference>
<reference evidence="3" key="1">
    <citation type="submission" date="2025-08" db="UniProtKB">
        <authorList>
            <consortium name="RefSeq"/>
        </authorList>
    </citation>
    <scope>IDENTIFICATION</scope>
    <source>
        <tissue evidence="3">Whole body</tissue>
    </source>
</reference>
<gene>
    <name evidence="3" type="primary">LOC112456864</name>
</gene>
<dbReference type="GeneID" id="112456864"/>
<evidence type="ECO:0000256" key="1">
    <source>
        <dbReference type="SAM" id="MobiDB-lite"/>
    </source>
</evidence>
<dbReference type="Proteomes" id="UP000504618">
    <property type="component" value="Unplaced"/>
</dbReference>
<name>A0A6J1PZS7_9HYME</name>
<proteinExistence type="predicted"/>
<feature type="compositionally biased region" description="Basic and acidic residues" evidence="1">
    <location>
        <begin position="13"/>
        <end position="29"/>
    </location>
</feature>
<evidence type="ECO:0000313" key="2">
    <source>
        <dbReference type="Proteomes" id="UP000504618"/>
    </source>
</evidence>
<organism evidence="2 3">
    <name type="scientific">Temnothorax curvispinosus</name>
    <dbReference type="NCBI Taxonomy" id="300111"/>
    <lineage>
        <taxon>Eukaryota</taxon>
        <taxon>Metazoa</taxon>
        <taxon>Ecdysozoa</taxon>
        <taxon>Arthropoda</taxon>
        <taxon>Hexapoda</taxon>
        <taxon>Insecta</taxon>
        <taxon>Pterygota</taxon>
        <taxon>Neoptera</taxon>
        <taxon>Endopterygota</taxon>
        <taxon>Hymenoptera</taxon>
        <taxon>Apocrita</taxon>
        <taxon>Aculeata</taxon>
        <taxon>Formicoidea</taxon>
        <taxon>Formicidae</taxon>
        <taxon>Myrmicinae</taxon>
        <taxon>Temnothorax</taxon>
    </lineage>
</organism>
<sequence length="137" mass="15668">MLKYGKNFFSENNSHDAEVDEHRSDDDGRGAGVCDPADDHEAADQNSAHQQRLRRLPIRLSRRLSRLSLGTKKGRGIKWSAEEEAAMRIACACYIENPPDQPNKKEVEEIKKSYPVLKDRSYNQIKAWICAERGRNI</sequence>
<feature type="region of interest" description="Disordered" evidence="1">
    <location>
        <begin position="1"/>
        <end position="55"/>
    </location>
</feature>
<feature type="non-terminal residue" evidence="3">
    <location>
        <position position="137"/>
    </location>
</feature>